<keyword evidence="4" id="KW-0479">Metal-binding</keyword>
<proteinExistence type="inferred from homology"/>
<dbReference type="SFLD" id="SFLDG01017">
    <property type="entry name" value="Polyprenyl_Transferase_Like"/>
    <property type="match status" value="1"/>
</dbReference>
<dbReference type="PANTHER" id="PTHR43281">
    <property type="entry name" value="FARNESYL DIPHOSPHATE SYNTHASE"/>
    <property type="match status" value="1"/>
</dbReference>
<dbReference type="PANTHER" id="PTHR43281:SF1">
    <property type="entry name" value="FARNESYL DIPHOSPHATE SYNTHASE"/>
    <property type="match status" value="1"/>
</dbReference>
<evidence type="ECO:0000256" key="1">
    <source>
        <dbReference type="ARBA" id="ARBA00001946"/>
    </source>
</evidence>
<dbReference type="HOGENOM" id="CLU_014015_0_1_5"/>
<evidence type="ECO:0000313" key="10">
    <source>
        <dbReference type="EMBL" id="ACL62126.1"/>
    </source>
</evidence>
<dbReference type="FunFam" id="1.10.600.10:FF:000001">
    <property type="entry name" value="Geranylgeranyl diphosphate synthase"/>
    <property type="match status" value="1"/>
</dbReference>
<dbReference type="GO" id="GO:0004659">
    <property type="term" value="F:prenyltransferase activity"/>
    <property type="evidence" value="ECO:0007669"/>
    <property type="project" value="InterPro"/>
</dbReference>
<protein>
    <recommendedName>
        <fullName evidence="7">Probable farnesyl diphosphate synthase</fullName>
    </recommendedName>
</protein>
<dbReference type="RefSeq" id="WP_015933684.1">
    <property type="nucleotide sequence ID" value="NC_011894.1"/>
</dbReference>
<dbReference type="PROSITE" id="PS00444">
    <property type="entry name" value="POLYPRENYL_SYNTHASE_2"/>
    <property type="match status" value="1"/>
</dbReference>
<keyword evidence="6" id="KW-0414">Isoprene biosynthesis</keyword>
<dbReference type="InterPro" id="IPR000092">
    <property type="entry name" value="Polyprenyl_synt"/>
</dbReference>
<dbReference type="InterPro" id="IPR053378">
    <property type="entry name" value="Prenyl_diphosphate_synthase"/>
</dbReference>
<dbReference type="InterPro" id="IPR033749">
    <property type="entry name" value="Polyprenyl_synt_CS"/>
</dbReference>
<dbReference type="Pfam" id="PF00348">
    <property type="entry name" value="polyprenyl_synt"/>
    <property type="match status" value="1"/>
</dbReference>
<evidence type="ECO:0000256" key="3">
    <source>
        <dbReference type="ARBA" id="ARBA00022679"/>
    </source>
</evidence>
<gene>
    <name evidence="10" type="ordered locus">Mnod_7389</name>
</gene>
<dbReference type="eggNOG" id="COG0142">
    <property type="taxonomic scope" value="Bacteria"/>
</dbReference>
<evidence type="ECO:0000256" key="7">
    <source>
        <dbReference type="ARBA" id="ARBA00069024"/>
    </source>
</evidence>
<dbReference type="GO" id="GO:0016114">
    <property type="term" value="P:terpenoid biosynthetic process"/>
    <property type="evidence" value="ECO:0007669"/>
    <property type="project" value="UniProtKB-ARBA"/>
</dbReference>
<dbReference type="GO" id="GO:0005737">
    <property type="term" value="C:cytoplasm"/>
    <property type="evidence" value="ECO:0007669"/>
    <property type="project" value="UniProtKB-ARBA"/>
</dbReference>
<dbReference type="STRING" id="460265.Mnod_7389"/>
<dbReference type="KEGG" id="mno:Mnod_7389"/>
<sequence>MTSLQAGPAENRGHPQTDAHGPSHGSAVGGYPTGADFPARLTAVADAVEGFLNERLGDAAGPGEITRPVRLMQGMRHAVLGGGKRLRPFLTIETARMLGGPYAGALAAGSGIELVHCYSLVHDDLPAMDNDDLRRGKPTVHRAFDEATAILVGDALLTFAFEILADPVWQPDARVRAELVLGLARAAGLGGMVGGQLLDLGAEGRFGPANLDVDATLQLQAMKTGALLAVSVDAGAIVGGADPDQRAALLAYGRALGQAFQVADDILDREASSEAMGKRTGKDKEAGKATLVDRLGLDGARAECERLVAVCEAALAPWGEAAATLREAARFTVARKT</sequence>
<evidence type="ECO:0000313" key="11">
    <source>
        <dbReference type="Proteomes" id="UP000008207"/>
    </source>
</evidence>
<dbReference type="GO" id="GO:0046872">
    <property type="term" value="F:metal ion binding"/>
    <property type="evidence" value="ECO:0007669"/>
    <property type="project" value="UniProtKB-KW"/>
</dbReference>
<reference evidence="10 11" key="1">
    <citation type="submission" date="2009-01" db="EMBL/GenBank/DDBJ databases">
        <title>Complete sequence of chromosome of Methylobacterium nodulans ORS 2060.</title>
        <authorList>
            <consortium name="US DOE Joint Genome Institute"/>
            <person name="Lucas S."/>
            <person name="Copeland A."/>
            <person name="Lapidus A."/>
            <person name="Glavina del Rio T."/>
            <person name="Dalin E."/>
            <person name="Tice H."/>
            <person name="Bruce D."/>
            <person name="Goodwin L."/>
            <person name="Pitluck S."/>
            <person name="Sims D."/>
            <person name="Brettin T."/>
            <person name="Detter J.C."/>
            <person name="Han C."/>
            <person name="Larimer F."/>
            <person name="Land M."/>
            <person name="Hauser L."/>
            <person name="Kyrpides N."/>
            <person name="Ivanova N."/>
            <person name="Marx C.J."/>
            <person name="Richardson P."/>
        </authorList>
    </citation>
    <scope>NUCLEOTIDE SEQUENCE [LARGE SCALE GENOMIC DNA]</scope>
    <source>
        <strain evidence="11">LMG 21967 / CNCM I-2342 / ORS 2060</strain>
    </source>
</reference>
<comment type="similarity">
    <text evidence="2 8">Belongs to the FPP/GGPP synthase family.</text>
</comment>
<evidence type="ECO:0000256" key="9">
    <source>
        <dbReference type="SAM" id="MobiDB-lite"/>
    </source>
</evidence>
<dbReference type="SUPFAM" id="SSF48576">
    <property type="entry name" value="Terpenoid synthases"/>
    <property type="match status" value="1"/>
</dbReference>
<keyword evidence="5" id="KW-0460">Magnesium</keyword>
<dbReference type="NCBIfam" id="NF045485">
    <property type="entry name" value="FPPsyn"/>
    <property type="match status" value="1"/>
</dbReference>
<comment type="cofactor">
    <cofactor evidence="1">
        <name>Mg(2+)</name>
        <dbReference type="ChEBI" id="CHEBI:18420"/>
    </cofactor>
</comment>
<organism evidence="10 11">
    <name type="scientific">Methylobacterium nodulans (strain LMG 21967 / CNCM I-2342 / ORS 2060)</name>
    <dbReference type="NCBI Taxonomy" id="460265"/>
    <lineage>
        <taxon>Bacteria</taxon>
        <taxon>Pseudomonadati</taxon>
        <taxon>Pseudomonadota</taxon>
        <taxon>Alphaproteobacteria</taxon>
        <taxon>Hyphomicrobiales</taxon>
        <taxon>Methylobacteriaceae</taxon>
        <taxon>Methylobacterium</taxon>
    </lineage>
</organism>
<dbReference type="Proteomes" id="UP000008207">
    <property type="component" value="Chromosome"/>
</dbReference>
<dbReference type="PROSITE" id="PS00723">
    <property type="entry name" value="POLYPRENYL_SYNTHASE_1"/>
    <property type="match status" value="1"/>
</dbReference>
<name>B8IN10_METNO</name>
<evidence type="ECO:0000256" key="5">
    <source>
        <dbReference type="ARBA" id="ARBA00022842"/>
    </source>
</evidence>
<dbReference type="InterPro" id="IPR008949">
    <property type="entry name" value="Isoprenoid_synthase_dom_sf"/>
</dbReference>
<dbReference type="Gene3D" id="1.10.600.10">
    <property type="entry name" value="Farnesyl Diphosphate Synthase"/>
    <property type="match status" value="1"/>
</dbReference>
<accession>B8IN10</accession>
<evidence type="ECO:0000256" key="6">
    <source>
        <dbReference type="ARBA" id="ARBA00023229"/>
    </source>
</evidence>
<dbReference type="SFLD" id="SFLDS00005">
    <property type="entry name" value="Isoprenoid_Synthase_Type_I"/>
    <property type="match status" value="1"/>
</dbReference>
<feature type="region of interest" description="Disordered" evidence="9">
    <location>
        <begin position="1"/>
        <end position="32"/>
    </location>
</feature>
<dbReference type="EMBL" id="CP001349">
    <property type="protein sequence ID" value="ACL62126.1"/>
    <property type="molecule type" value="Genomic_DNA"/>
</dbReference>
<evidence type="ECO:0000256" key="8">
    <source>
        <dbReference type="RuleBase" id="RU004466"/>
    </source>
</evidence>
<evidence type="ECO:0000256" key="2">
    <source>
        <dbReference type="ARBA" id="ARBA00006706"/>
    </source>
</evidence>
<dbReference type="AlphaFoldDB" id="B8IN10"/>
<evidence type="ECO:0000256" key="4">
    <source>
        <dbReference type="ARBA" id="ARBA00022723"/>
    </source>
</evidence>
<keyword evidence="3 8" id="KW-0808">Transferase</keyword>
<dbReference type="CDD" id="cd00685">
    <property type="entry name" value="Trans_IPPS_HT"/>
    <property type="match status" value="1"/>
</dbReference>
<dbReference type="OrthoDB" id="9805316at2"/>
<keyword evidence="11" id="KW-1185">Reference proteome</keyword>